<dbReference type="PANTHER" id="PTHR30518">
    <property type="entry name" value="ENDOLYTIC MUREIN TRANSGLYCOSYLASE"/>
    <property type="match status" value="1"/>
</dbReference>
<dbReference type="Proteomes" id="UP001519307">
    <property type="component" value="Unassembled WGS sequence"/>
</dbReference>
<dbReference type="Pfam" id="PF02618">
    <property type="entry name" value="YceG"/>
    <property type="match status" value="1"/>
</dbReference>
<accession>A0ABS4KNG7</accession>
<dbReference type="RefSeq" id="WP_245331413.1">
    <property type="nucleotide sequence ID" value="NZ_JAGGLM010000001.1"/>
</dbReference>
<organism evidence="8 9">
    <name type="scientific">Clostridium algifaecis</name>
    <dbReference type="NCBI Taxonomy" id="1472040"/>
    <lineage>
        <taxon>Bacteria</taxon>
        <taxon>Bacillati</taxon>
        <taxon>Bacillota</taxon>
        <taxon>Clostridia</taxon>
        <taxon>Eubacteriales</taxon>
        <taxon>Clostridiaceae</taxon>
        <taxon>Clostridium</taxon>
    </lineage>
</organism>
<dbReference type="PANTHER" id="PTHR30518:SF2">
    <property type="entry name" value="ENDOLYTIC MUREIN TRANSGLYCOSYLASE"/>
    <property type="match status" value="1"/>
</dbReference>
<dbReference type="HAMAP" id="MF_02065">
    <property type="entry name" value="MltG"/>
    <property type="match status" value="1"/>
</dbReference>
<dbReference type="Gene3D" id="3.30.1490.480">
    <property type="entry name" value="Endolytic murein transglycosylase"/>
    <property type="match status" value="2"/>
</dbReference>
<dbReference type="InterPro" id="IPR003770">
    <property type="entry name" value="MLTG-like"/>
</dbReference>
<keyword evidence="2 7" id="KW-0812">Transmembrane</keyword>
<keyword evidence="5 7" id="KW-0456">Lyase</keyword>
<dbReference type="NCBIfam" id="TIGR00247">
    <property type="entry name" value="endolytic transglycosylase MltG"/>
    <property type="match status" value="1"/>
</dbReference>
<evidence type="ECO:0000256" key="6">
    <source>
        <dbReference type="ARBA" id="ARBA00023316"/>
    </source>
</evidence>
<keyword evidence="9" id="KW-1185">Reference proteome</keyword>
<evidence type="ECO:0000313" key="9">
    <source>
        <dbReference type="Proteomes" id="UP001519307"/>
    </source>
</evidence>
<dbReference type="EMBL" id="JAGGLM010000001">
    <property type="protein sequence ID" value="MBP2031570.1"/>
    <property type="molecule type" value="Genomic_DNA"/>
</dbReference>
<keyword evidence="3 7" id="KW-1133">Transmembrane helix</keyword>
<dbReference type="EC" id="4.2.2.29" evidence="7"/>
<evidence type="ECO:0000256" key="3">
    <source>
        <dbReference type="ARBA" id="ARBA00022989"/>
    </source>
</evidence>
<proteinExistence type="inferred from homology"/>
<reference evidence="8 9" key="1">
    <citation type="submission" date="2021-03" db="EMBL/GenBank/DDBJ databases">
        <title>Genomic Encyclopedia of Type Strains, Phase IV (KMG-IV): sequencing the most valuable type-strain genomes for metagenomic binning, comparative biology and taxonomic classification.</title>
        <authorList>
            <person name="Goeker M."/>
        </authorList>
    </citation>
    <scope>NUCLEOTIDE SEQUENCE [LARGE SCALE GENOMIC DNA]</scope>
    <source>
        <strain evidence="8 9">DSM 28783</strain>
    </source>
</reference>
<feature type="site" description="Important for catalytic activity" evidence="7">
    <location>
        <position position="213"/>
    </location>
</feature>
<keyword evidence="6 7" id="KW-0961">Cell wall biogenesis/degradation</keyword>
<comment type="function">
    <text evidence="7">Functions as a peptidoglycan terminase that cleaves nascent peptidoglycan strands endolytically to terminate their elongation.</text>
</comment>
<comment type="similarity">
    <text evidence="7">Belongs to the transglycosylase MltG family.</text>
</comment>
<gene>
    <name evidence="7" type="primary">mltG</name>
    <name evidence="8" type="ORF">J2Z42_000235</name>
</gene>
<sequence length="327" mass="37518">MALIVIIGGVLYYQYRGITHPLNSNKGRVNFTVDKSEDINKVIGDLSNKKIISKASLLKWYINKNYNNVLVKKGNYSFSNNIKLGEFINYMKSGIIDDRPVKITIPEGYNVEQIAAKLDKDGIISKEDFISSCKSYKYPSFVKNDSKRRYLVEGYLFPDTYKFLKGSSGDYIIKTMLDRFSQVVDEIEKKDGKKFTNDELDRMITMASIVEKEVEKPEERGEAASVFYNRLNKKMKLQSCATVLYSMNKYKNKLYYKDLKFKSPYNTYIVSGLPQGPISNPGRGCIEAAVNPKKTNYLYFVSNNNGTQFFTSDINEFLKVKQFTQGN</sequence>
<name>A0ABS4KNG7_9CLOT</name>
<dbReference type="CDD" id="cd08010">
    <property type="entry name" value="MltG_like"/>
    <property type="match status" value="1"/>
</dbReference>
<evidence type="ECO:0000256" key="1">
    <source>
        <dbReference type="ARBA" id="ARBA00022475"/>
    </source>
</evidence>
<keyword evidence="4 7" id="KW-0472">Membrane</keyword>
<comment type="caution">
    <text evidence="8">The sequence shown here is derived from an EMBL/GenBank/DDBJ whole genome shotgun (WGS) entry which is preliminary data.</text>
</comment>
<protein>
    <recommendedName>
        <fullName evidence="7">Endolytic murein transglycosylase</fullName>
        <ecNumber evidence="7">4.2.2.29</ecNumber>
    </recommendedName>
    <alternativeName>
        <fullName evidence="7">Peptidoglycan lytic transglycosylase</fullName>
    </alternativeName>
    <alternativeName>
        <fullName evidence="7">Peptidoglycan polymerization terminase</fullName>
    </alternativeName>
</protein>
<evidence type="ECO:0000313" key="8">
    <source>
        <dbReference type="EMBL" id="MBP2031570.1"/>
    </source>
</evidence>
<keyword evidence="1 7" id="KW-1003">Cell membrane</keyword>
<evidence type="ECO:0000256" key="7">
    <source>
        <dbReference type="HAMAP-Rule" id="MF_02065"/>
    </source>
</evidence>
<evidence type="ECO:0000256" key="2">
    <source>
        <dbReference type="ARBA" id="ARBA00022692"/>
    </source>
</evidence>
<evidence type="ECO:0000256" key="5">
    <source>
        <dbReference type="ARBA" id="ARBA00023239"/>
    </source>
</evidence>
<comment type="catalytic activity">
    <reaction evidence="7">
        <text>a peptidoglycan chain = a peptidoglycan chain with N-acetyl-1,6-anhydromuramyl-[peptide] at the reducing end + a peptidoglycan chain with N-acetylglucosamine at the non-reducing end.</text>
        <dbReference type="EC" id="4.2.2.29"/>
    </reaction>
</comment>
<evidence type="ECO:0000256" key="4">
    <source>
        <dbReference type="ARBA" id="ARBA00023136"/>
    </source>
</evidence>